<protein>
    <submittedName>
        <fullName evidence="2">GIY-YIG nuclease family protein</fullName>
    </submittedName>
</protein>
<accession>A0ABX1UZ27</accession>
<reference evidence="2 3" key="1">
    <citation type="submission" date="2020-04" db="EMBL/GenBank/DDBJ databases">
        <title>Acinetobacter Taxon 24.</title>
        <authorList>
            <person name="Nemec A."/>
            <person name="Radolfova-Krizova L."/>
            <person name="Higgins P.G."/>
            <person name="Spanelova P."/>
        </authorList>
    </citation>
    <scope>NUCLEOTIDE SEQUENCE [LARGE SCALE GENOMIC DNA]</scope>
    <source>
        <strain evidence="2 3">ANC 5084</strain>
    </source>
</reference>
<comment type="caution">
    <text evidence="2">The sequence shown here is derived from an EMBL/GenBank/DDBJ whole genome shotgun (WGS) entry which is preliminary data.</text>
</comment>
<dbReference type="EMBL" id="JABERJ010000036">
    <property type="protein sequence ID" value="NNH27296.1"/>
    <property type="molecule type" value="Genomic_DNA"/>
</dbReference>
<organism evidence="2 3">
    <name type="scientific">Acinetobacter terrestris</name>
    <dbReference type="NCBI Taxonomy" id="2529843"/>
    <lineage>
        <taxon>Bacteria</taxon>
        <taxon>Pseudomonadati</taxon>
        <taxon>Pseudomonadota</taxon>
        <taxon>Gammaproteobacteria</taxon>
        <taxon>Moraxellales</taxon>
        <taxon>Moraxellaceae</taxon>
        <taxon>Acinetobacter</taxon>
        <taxon>Acinetobacter Taxon 24</taxon>
    </lineage>
</organism>
<dbReference type="InterPro" id="IPR000305">
    <property type="entry name" value="GIY-YIG_endonuc"/>
</dbReference>
<dbReference type="PROSITE" id="PS50164">
    <property type="entry name" value="GIY_YIG"/>
    <property type="match status" value="1"/>
</dbReference>
<proteinExistence type="predicted"/>
<name>A0ABX1UZ27_9GAMM</name>
<dbReference type="Proteomes" id="UP000555322">
    <property type="component" value="Unassembled WGS sequence"/>
</dbReference>
<keyword evidence="3" id="KW-1185">Reference proteome</keyword>
<gene>
    <name evidence="2" type="ORF">HLH15_12715</name>
</gene>
<evidence type="ECO:0000313" key="3">
    <source>
        <dbReference type="Proteomes" id="UP000555322"/>
    </source>
</evidence>
<dbReference type="Gene3D" id="3.40.1440.10">
    <property type="entry name" value="GIY-YIG endonuclease"/>
    <property type="match status" value="1"/>
</dbReference>
<evidence type="ECO:0000259" key="1">
    <source>
        <dbReference type="PROSITE" id="PS50164"/>
    </source>
</evidence>
<dbReference type="RefSeq" id="WP_171536915.1">
    <property type="nucleotide sequence ID" value="NZ_JABERJ010000036.1"/>
</dbReference>
<evidence type="ECO:0000313" key="2">
    <source>
        <dbReference type="EMBL" id="NNH27296.1"/>
    </source>
</evidence>
<dbReference type="CDD" id="cd10446">
    <property type="entry name" value="GIY-YIG_unchar_1"/>
    <property type="match status" value="1"/>
</dbReference>
<feature type="domain" description="GIY-YIG" evidence="1">
    <location>
        <begin position="181"/>
        <end position="278"/>
    </location>
</feature>
<dbReference type="InterPro" id="IPR035901">
    <property type="entry name" value="GIY-YIG_endonuc_sf"/>
</dbReference>
<sequence length="278" mass="31877">MSLLTFKNIMGLISNNPLIKSSKIKFVRHKGGDKKYLDIIKDLLGNKNKLENYQKIQDKPIFNDCEYIISFIGQDGTKALFWNVFKVLGVEKKSDNLYEYQFEEVTGFEELSYRVVIDWGKGTQAWHQHYATTDKQILEIYPQGYLGSFPGYDQLLLTHSELTLLVSNPDANKDWKHALSAVNGIYLIVDKNTSDEKQYIGSAYGVDGIWGRWSQYAKNGHGDNVTLIQLCKQNDYQKNFTFTILKTLPKNLSNKEVIQVENLYKEKLGSRVHGSNAN</sequence>
<dbReference type="SUPFAM" id="SSF82771">
    <property type="entry name" value="GIY-YIG endonuclease"/>
    <property type="match status" value="1"/>
</dbReference>